<keyword evidence="2" id="KW-0677">Repeat</keyword>
<keyword evidence="5" id="KW-1185">Reference proteome</keyword>
<dbReference type="PANTHER" id="PTHR19855">
    <property type="entry name" value="WD40 REPEAT PROTEIN 12, 37"/>
    <property type="match status" value="1"/>
</dbReference>
<dbReference type="OMA" id="WRIMVID"/>
<evidence type="ECO:0000256" key="2">
    <source>
        <dbReference type="ARBA" id="ARBA00022737"/>
    </source>
</evidence>
<keyword evidence="1" id="KW-0853">WD repeat</keyword>
<dbReference type="OrthoDB" id="760263at2759"/>
<evidence type="ECO:0000313" key="4">
    <source>
        <dbReference type="EMBL" id="KAF8409717.1"/>
    </source>
</evidence>
<name>A0A834ZW05_TETSI</name>
<dbReference type="PANTHER" id="PTHR19855:SF31">
    <property type="entry name" value="TRANSCRIPTIONAL REGULATOR STERILE APETALA"/>
    <property type="match status" value="1"/>
</dbReference>
<dbReference type="InterPro" id="IPR015943">
    <property type="entry name" value="WD40/YVTN_repeat-like_dom_sf"/>
</dbReference>
<dbReference type="SUPFAM" id="SSF81383">
    <property type="entry name" value="F-box domain"/>
    <property type="match status" value="1"/>
</dbReference>
<gene>
    <name evidence="4" type="ORF">HHK36_005796</name>
</gene>
<organism evidence="4 5">
    <name type="scientific">Tetracentron sinense</name>
    <name type="common">Spur-leaf</name>
    <dbReference type="NCBI Taxonomy" id="13715"/>
    <lineage>
        <taxon>Eukaryota</taxon>
        <taxon>Viridiplantae</taxon>
        <taxon>Streptophyta</taxon>
        <taxon>Embryophyta</taxon>
        <taxon>Tracheophyta</taxon>
        <taxon>Spermatophyta</taxon>
        <taxon>Magnoliopsida</taxon>
        <taxon>Trochodendrales</taxon>
        <taxon>Trochodendraceae</taxon>
        <taxon>Tetracentron</taxon>
    </lineage>
</organism>
<evidence type="ECO:0000256" key="3">
    <source>
        <dbReference type="SAM" id="MobiDB-lite"/>
    </source>
</evidence>
<feature type="compositionally biased region" description="Low complexity" evidence="3">
    <location>
        <begin position="1"/>
        <end position="10"/>
    </location>
</feature>
<protein>
    <recommendedName>
        <fullName evidence="6">Transcriptional regulator STERILE APETALA</fullName>
    </recommendedName>
</protein>
<dbReference type="SMART" id="SM00320">
    <property type="entry name" value="WD40"/>
    <property type="match status" value="2"/>
</dbReference>
<evidence type="ECO:0000313" key="5">
    <source>
        <dbReference type="Proteomes" id="UP000655225"/>
    </source>
</evidence>
<evidence type="ECO:0008006" key="6">
    <source>
        <dbReference type="Google" id="ProtNLM"/>
    </source>
</evidence>
<reference evidence="4 5" key="1">
    <citation type="submission" date="2020-04" db="EMBL/GenBank/DDBJ databases">
        <title>Plant Genome Project.</title>
        <authorList>
            <person name="Zhang R.-G."/>
        </authorList>
    </citation>
    <scope>NUCLEOTIDE SEQUENCE [LARGE SCALE GENOMIC DNA]</scope>
    <source>
        <strain evidence="4">YNK0</strain>
        <tissue evidence="4">Leaf</tissue>
    </source>
</reference>
<sequence>MPSSSSSEGGSEIGDGDGDGDGGGRRGGEFEGPSSSRQRSSNGVWPAPFIEALASQVAIDAARTFGRLAAGRAITNVFAVCSTWRAVSRSDILWENLTRQIWARDRIQRQTWREEYEYRHRTAYSFRIRRAVYTTLDFEAPDDDNNGGLSCLCLALSDLHLACGFNDGSVRLFDLSSRRHISTFHPHHHDLLGHFSRAVSGIVLSEAKLVFASMDGDVHVAVIDDGAPRRVHLGNVVNDGTLVDFTGCTRWWVGLYAGVPGRAFHVWDSETEELVFMGGSLTDPDAVMGWHLLTELNESVGRVRISSQESAVACTGLKAMAFDLRDDWLGLGEEEFERGLIVDSFDVSNEVFLVVDSRGVASVRRVDSFEEVCRFNLRGRAQGRVLGCMNGGYAFVCAGGVIRAWDAEDGEYLYNVREGIGEAIALIADERHVAACSSDSRIHLWDFGAR</sequence>
<dbReference type="InterPro" id="IPR036047">
    <property type="entry name" value="F-box-like_dom_sf"/>
</dbReference>
<dbReference type="SUPFAM" id="SSF50978">
    <property type="entry name" value="WD40 repeat-like"/>
    <property type="match status" value="1"/>
</dbReference>
<evidence type="ECO:0000256" key="1">
    <source>
        <dbReference type="ARBA" id="ARBA00022574"/>
    </source>
</evidence>
<dbReference type="Proteomes" id="UP000655225">
    <property type="component" value="Unassembled WGS sequence"/>
</dbReference>
<dbReference type="AlphaFoldDB" id="A0A834ZW05"/>
<dbReference type="Gene3D" id="2.130.10.10">
    <property type="entry name" value="YVTN repeat-like/Quinoprotein amine dehydrogenase"/>
    <property type="match status" value="1"/>
</dbReference>
<proteinExistence type="predicted"/>
<dbReference type="PROSITE" id="PS00678">
    <property type="entry name" value="WD_REPEATS_1"/>
    <property type="match status" value="1"/>
</dbReference>
<accession>A0A834ZW05</accession>
<comment type="caution">
    <text evidence="4">The sequence shown here is derived from an EMBL/GenBank/DDBJ whole genome shotgun (WGS) entry which is preliminary data.</text>
</comment>
<feature type="region of interest" description="Disordered" evidence="3">
    <location>
        <begin position="1"/>
        <end position="42"/>
    </location>
</feature>
<dbReference type="EMBL" id="JABCRI010000003">
    <property type="protein sequence ID" value="KAF8409717.1"/>
    <property type="molecule type" value="Genomic_DNA"/>
</dbReference>
<dbReference type="InterPro" id="IPR019775">
    <property type="entry name" value="WD40_repeat_CS"/>
</dbReference>
<dbReference type="InterPro" id="IPR001680">
    <property type="entry name" value="WD40_rpt"/>
</dbReference>
<dbReference type="InterPro" id="IPR036322">
    <property type="entry name" value="WD40_repeat_dom_sf"/>
</dbReference>